<evidence type="ECO:0000313" key="2">
    <source>
        <dbReference type="EMBL" id="KAG6299222.1"/>
    </source>
</evidence>
<proteinExistence type="predicted"/>
<gene>
    <name evidence="2" type="ORF">E4U09_000121</name>
</gene>
<dbReference type="EMBL" id="SRRH01000100">
    <property type="protein sequence ID" value="KAG6299222.1"/>
    <property type="molecule type" value="Genomic_DNA"/>
</dbReference>
<dbReference type="AlphaFoldDB" id="A0A9P7QP35"/>
<feature type="compositionally biased region" description="Acidic residues" evidence="1">
    <location>
        <begin position="649"/>
        <end position="675"/>
    </location>
</feature>
<dbReference type="Proteomes" id="UP000707071">
    <property type="component" value="Unassembled WGS sequence"/>
</dbReference>
<protein>
    <submittedName>
        <fullName evidence="2">Uncharacterized protein</fullName>
    </submittedName>
</protein>
<comment type="caution">
    <text evidence="2">The sequence shown here is derived from an EMBL/GenBank/DDBJ whole genome shotgun (WGS) entry which is preliminary data.</text>
</comment>
<feature type="region of interest" description="Disordered" evidence="1">
    <location>
        <begin position="523"/>
        <end position="544"/>
    </location>
</feature>
<organism evidence="2 3">
    <name type="scientific">Claviceps aff. purpurea</name>
    <dbReference type="NCBI Taxonomy" id="1967640"/>
    <lineage>
        <taxon>Eukaryota</taxon>
        <taxon>Fungi</taxon>
        <taxon>Dikarya</taxon>
        <taxon>Ascomycota</taxon>
        <taxon>Pezizomycotina</taxon>
        <taxon>Sordariomycetes</taxon>
        <taxon>Hypocreomycetidae</taxon>
        <taxon>Hypocreales</taxon>
        <taxon>Clavicipitaceae</taxon>
        <taxon>Claviceps</taxon>
    </lineage>
</organism>
<feature type="compositionally biased region" description="Basic and acidic residues" evidence="1">
    <location>
        <begin position="698"/>
        <end position="710"/>
    </location>
</feature>
<evidence type="ECO:0000313" key="3">
    <source>
        <dbReference type="Proteomes" id="UP000707071"/>
    </source>
</evidence>
<feature type="compositionally biased region" description="Acidic residues" evidence="1">
    <location>
        <begin position="687"/>
        <end position="697"/>
    </location>
</feature>
<feature type="region of interest" description="Disordered" evidence="1">
    <location>
        <begin position="630"/>
        <end position="724"/>
    </location>
</feature>
<name>A0A9P7QP35_9HYPO</name>
<reference evidence="2 3" key="1">
    <citation type="journal article" date="2020" name="bioRxiv">
        <title>Whole genome comparisons of ergot fungi reveals the divergence and evolution of species within the genus Claviceps are the result of varying mechanisms driving genome evolution and host range expansion.</title>
        <authorList>
            <person name="Wyka S.A."/>
            <person name="Mondo S.J."/>
            <person name="Liu M."/>
            <person name="Dettman J."/>
            <person name="Nalam V."/>
            <person name="Broders K.D."/>
        </authorList>
    </citation>
    <scope>NUCLEOTIDE SEQUENCE [LARGE SCALE GENOMIC DNA]</scope>
    <source>
        <strain evidence="2 3">Clav52</strain>
    </source>
</reference>
<accession>A0A9P7QP35</accession>
<evidence type="ECO:0000256" key="1">
    <source>
        <dbReference type="SAM" id="MobiDB-lite"/>
    </source>
</evidence>
<sequence length="782" mass="89147">MALPFDPDVIKRNLRAHGFTSHHAAMVSHLALDKLRDIHGATNQPVSLQCIAEAIKQHAAEEVAREKALRPEIRERGISILEDMEEDLQRLRSLPRIETHIVKDPPRDGKQTKRFLFDDGGLEYFFGAEDPYRGPPSRRRDDAAVAADGVPPKQHRRDIITALCSRVELAVELGKQLGPEDLISLYATSRTFHEAINEHILSSILTWIEYRAPEAGRIFQYRLYRRHLIPDPAGRTWAVQYKGTSTEREQPQLMLQIRTVPGLRYLQLVLVRDRCCRQILAIMARNGFLMPKSMHHTLMQLWLLMDIPTTGQRQALLRNTDIWTDQQLYNAQLLFVKLSLMFNSSIYGPLSNELLHLSLGEKGLYPLWQLLMRKRFTTLPEVLAWKVRYSGVTIPSDAAVYGVPAYEVGIGHMEGWGLGNMHLQRPDELIPNEAVARGLELDEHIMYMMLWGTIDFATAENIVPTEEDMYISDEEETLEHMDTTGHWKEKHALKKRFLELTALQQEQIVADDEDDRMRALAWTGGGTGGPVASGSGDDSDDEAAPYTLDDEIRRGYIVRQRSRKEDQVVPPCSTADTRGWCDFVEAALRTVPPECSVDQELRAQVFQDDEDEEIHGDWDWEAWLAEQRGNRHPAVGGSSTEQDVREGEGEGESEEEEEDEDDELETDDGDDDDSETIILGEQHSPQEESDGSEDYEMEAGHDRDGTRSETARYGSEQDEEERAKARHSLLFEASEYFRLDSTTCLSEQLRGLLQEHVPQLVIPEEAVRQRHASVLRERRCKG</sequence>
<keyword evidence="3" id="KW-1185">Reference proteome</keyword>